<dbReference type="InterPro" id="IPR001870">
    <property type="entry name" value="B30.2/SPRY"/>
</dbReference>
<dbReference type="PANTHER" id="PTHR12245:SF5">
    <property type="entry name" value="SPRY DOMAIN-CONTAINING SOCS BOX PROTEIN 3"/>
    <property type="match status" value="1"/>
</dbReference>
<gene>
    <name evidence="3" type="ORF">PSON_ATCC_30995.1.T0300117</name>
</gene>
<dbReference type="PROSITE" id="PS50188">
    <property type="entry name" value="B302_SPRY"/>
    <property type="match status" value="1"/>
</dbReference>
<evidence type="ECO:0000313" key="4">
    <source>
        <dbReference type="Proteomes" id="UP000692954"/>
    </source>
</evidence>
<feature type="domain" description="B30.2/SPRY" evidence="2">
    <location>
        <begin position="292"/>
        <end position="475"/>
    </location>
</feature>
<protein>
    <recommendedName>
        <fullName evidence="2">B30.2/SPRY domain-containing protein</fullName>
    </recommendedName>
</protein>
<dbReference type="InterPro" id="IPR003877">
    <property type="entry name" value="SPRY_dom"/>
</dbReference>
<feature type="compositionally biased region" description="Basic and acidic residues" evidence="1">
    <location>
        <begin position="61"/>
        <end position="97"/>
    </location>
</feature>
<dbReference type="InterPro" id="IPR050672">
    <property type="entry name" value="FBXO45-Fsn/SPSB_families"/>
</dbReference>
<feature type="region of interest" description="Disordered" evidence="1">
    <location>
        <begin position="39"/>
        <end position="172"/>
    </location>
</feature>
<dbReference type="Pfam" id="PF00622">
    <property type="entry name" value="SPRY"/>
    <property type="match status" value="1"/>
</dbReference>
<proteinExistence type="predicted"/>
<dbReference type="SMART" id="SM00449">
    <property type="entry name" value="SPRY"/>
    <property type="match status" value="1"/>
</dbReference>
<dbReference type="PANTHER" id="PTHR12245">
    <property type="entry name" value="SPRY DOMAIN CONTAINING SOCS BOX PROTEIN"/>
    <property type="match status" value="1"/>
</dbReference>
<dbReference type="Proteomes" id="UP000692954">
    <property type="component" value="Unassembled WGS sequence"/>
</dbReference>
<comment type="caution">
    <text evidence="3">The sequence shown here is derived from an EMBL/GenBank/DDBJ whole genome shotgun (WGS) entry which is preliminary data.</text>
</comment>
<reference evidence="3" key="1">
    <citation type="submission" date="2021-01" db="EMBL/GenBank/DDBJ databases">
        <authorList>
            <consortium name="Genoscope - CEA"/>
            <person name="William W."/>
        </authorList>
    </citation>
    <scope>NUCLEOTIDE SEQUENCE</scope>
</reference>
<evidence type="ECO:0000256" key="1">
    <source>
        <dbReference type="SAM" id="MobiDB-lite"/>
    </source>
</evidence>
<sequence length="477" mass="53868">MSFEITEKMIVNTIAGFGFVIKLPDGPVPEQLIAEDETQLNHQQSAEKPIVSCPSSPAPPEIKDQANENAPKPDELLEKKNEKQIEKQIEKQQDVQQEKQNQPQAQPSKIIANQKEVAESQPNLPPPQNPSRQSSQQPSLEKQISMAEDPLPFSNSLPFQQQSSVENQPQNKKAPILKRLTCDLRESLVLAKKLEIKYKYPYSNDERLVTVDFQLGKITTMVKNISNVIFLLVKSFFGQRYYYLAIVPVTYTVEQLRSFIIDGIGQNQKMFHNIKLIHPMIQLKELKDTQTKLSEVGLKDFSQLLFLAEMTFTWDPIKKGKSVVLSNNNLTANKKGQSDYQTVLGTLALNSGRHYWEIKIEKYVDEEDIFIGIARKEIDLYTQPTTTGHFYGYICLCARKFGADGQISDYGYSAVQNDTIGVLLEFRSGIGTLSFYRNGVKCGEAFNNLTGTFYPALCMFYGEVQVTLDSKAPLPAS</sequence>
<evidence type="ECO:0000259" key="2">
    <source>
        <dbReference type="PROSITE" id="PS50188"/>
    </source>
</evidence>
<organism evidence="3 4">
    <name type="scientific">Paramecium sonneborni</name>
    <dbReference type="NCBI Taxonomy" id="65129"/>
    <lineage>
        <taxon>Eukaryota</taxon>
        <taxon>Sar</taxon>
        <taxon>Alveolata</taxon>
        <taxon>Ciliophora</taxon>
        <taxon>Intramacronucleata</taxon>
        <taxon>Oligohymenophorea</taxon>
        <taxon>Peniculida</taxon>
        <taxon>Parameciidae</taxon>
        <taxon>Paramecium</taxon>
    </lineage>
</organism>
<dbReference type="EMBL" id="CAJJDN010000030">
    <property type="protein sequence ID" value="CAD8073084.1"/>
    <property type="molecule type" value="Genomic_DNA"/>
</dbReference>
<keyword evidence="4" id="KW-1185">Reference proteome</keyword>
<name>A0A8S1MCN8_9CILI</name>
<dbReference type="OrthoDB" id="295536at2759"/>
<feature type="compositionally biased region" description="Low complexity" evidence="1">
    <location>
        <begin position="130"/>
        <end position="140"/>
    </location>
</feature>
<dbReference type="CDD" id="cd11709">
    <property type="entry name" value="SPRY"/>
    <property type="match status" value="1"/>
</dbReference>
<accession>A0A8S1MCN8</accession>
<feature type="compositionally biased region" description="Polar residues" evidence="1">
    <location>
        <begin position="153"/>
        <end position="171"/>
    </location>
</feature>
<dbReference type="AlphaFoldDB" id="A0A8S1MCN8"/>
<evidence type="ECO:0000313" key="3">
    <source>
        <dbReference type="EMBL" id="CAD8073084.1"/>
    </source>
</evidence>